<gene>
    <name evidence="1" type="ORF">S12H4_16448</name>
</gene>
<reference evidence="1" key="1">
    <citation type="journal article" date="2014" name="Front. Microbiol.">
        <title>High frequency of phylogenetically diverse reductive dehalogenase-homologous genes in deep subseafloor sedimentary metagenomes.</title>
        <authorList>
            <person name="Kawai M."/>
            <person name="Futagami T."/>
            <person name="Toyoda A."/>
            <person name="Takaki Y."/>
            <person name="Nishi S."/>
            <person name="Hori S."/>
            <person name="Arai W."/>
            <person name="Tsubouchi T."/>
            <person name="Morono Y."/>
            <person name="Uchiyama I."/>
            <person name="Ito T."/>
            <person name="Fujiyama A."/>
            <person name="Inagaki F."/>
            <person name="Takami H."/>
        </authorList>
    </citation>
    <scope>NUCLEOTIDE SEQUENCE</scope>
    <source>
        <strain evidence="1">Expedition CK06-06</strain>
    </source>
</reference>
<sequence>ESEAVEFYEMGLGEPLAISAYHGRGTVGFGDGGLHLLLDA</sequence>
<comment type="caution">
    <text evidence="1">The sequence shown here is derived from an EMBL/GenBank/DDBJ whole genome shotgun (WGS) entry which is preliminary data.</text>
</comment>
<evidence type="ECO:0000313" key="1">
    <source>
        <dbReference type="EMBL" id="GAI78482.1"/>
    </source>
</evidence>
<organism evidence="1">
    <name type="scientific">marine sediment metagenome</name>
    <dbReference type="NCBI Taxonomy" id="412755"/>
    <lineage>
        <taxon>unclassified sequences</taxon>
        <taxon>metagenomes</taxon>
        <taxon>ecological metagenomes</taxon>
    </lineage>
</organism>
<dbReference type="AlphaFoldDB" id="X1RCN6"/>
<accession>X1RCN6</accession>
<name>X1RCN6_9ZZZZ</name>
<feature type="non-terminal residue" evidence="1">
    <location>
        <position position="1"/>
    </location>
</feature>
<proteinExistence type="predicted"/>
<dbReference type="EMBL" id="BARW01007955">
    <property type="protein sequence ID" value="GAI78482.1"/>
    <property type="molecule type" value="Genomic_DNA"/>
</dbReference>
<protein>
    <submittedName>
        <fullName evidence="1">Uncharacterized protein</fullName>
    </submittedName>
</protein>